<name>A0A6V8SCL9_9CLOT</name>
<protein>
    <recommendedName>
        <fullName evidence="4">Glycosyl transferase</fullName>
    </recommendedName>
</protein>
<evidence type="ECO:0000313" key="2">
    <source>
        <dbReference type="EMBL" id="GFP74205.1"/>
    </source>
</evidence>
<dbReference type="GO" id="GO:0051999">
    <property type="term" value="P:mannosyl-inositol phosphorylceramide biosynthetic process"/>
    <property type="evidence" value="ECO:0007669"/>
    <property type="project" value="TreeGrafter"/>
</dbReference>
<dbReference type="SUPFAM" id="SSF53448">
    <property type="entry name" value="Nucleotide-diphospho-sugar transferases"/>
    <property type="match status" value="1"/>
</dbReference>
<accession>A0A6V8SCL9</accession>
<sequence>MSIPKIIHYCWFGKKEKSNIINKCITSWKKLDGFIIKEWNEDNFDVKSNTYIKEAYEKKKYAFVSDYVRLKVLSDFGGVYFDTDVEVKKDISGFLDNDFFIGFMYDSLLGTAVIGSVSNHMIINELLKKYDGKLLKYEANNNLFTKYFLDNFSKFKLNNKYQVLDNNVVVYPKEYFERPTFSSSKGFTEHHYTATWKEGDKSKKILKSMGKFLLRKTIYKKITGKIAIKNTPFYNIYKLHKNK</sequence>
<reference evidence="2 3" key="1">
    <citation type="submission" date="2020-07" db="EMBL/GenBank/DDBJ databases">
        <title>A new beta-1,3-glucan-decomposing anaerobic bacterium isolated from anoxic soil subjected to biological soil disinfestation.</title>
        <authorList>
            <person name="Ueki A."/>
            <person name="Tonouchi A."/>
        </authorList>
    </citation>
    <scope>NUCLEOTIDE SEQUENCE [LARGE SCALE GENOMIC DNA]</scope>
    <source>
        <strain evidence="2 3">TW1</strain>
    </source>
</reference>
<dbReference type="AlphaFoldDB" id="A0A6V8SCL9"/>
<comment type="caution">
    <text evidence="2">The sequence shown here is derived from an EMBL/GenBank/DDBJ whole genome shotgun (WGS) entry which is preliminary data.</text>
</comment>
<dbReference type="GO" id="GO:0000030">
    <property type="term" value="F:mannosyltransferase activity"/>
    <property type="evidence" value="ECO:0007669"/>
    <property type="project" value="TreeGrafter"/>
</dbReference>
<dbReference type="EMBL" id="BLZR01000001">
    <property type="protein sequence ID" value="GFP74205.1"/>
    <property type="molecule type" value="Genomic_DNA"/>
</dbReference>
<evidence type="ECO:0000313" key="3">
    <source>
        <dbReference type="Proteomes" id="UP000580568"/>
    </source>
</evidence>
<dbReference type="PANTHER" id="PTHR32385">
    <property type="entry name" value="MANNOSYL PHOSPHORYLINOSITOL CERAMIDE SYNTHASE"/>
    <property type="match status" value="1"/>
</dbReference>
<keyword evidence="1" id="KW-0808">Transferase</keyword>
<dbReference type="Pfam" id="PF04488">
    <property type="entry name" value="Gly_transf_sug"/>
    <property type="match status" value="1"/>
</dbReference>
<proteinExistence type="predicted"/>
<dbReference type="GO" id="GO:0016020">
    <property type="term" value="C:membrane"/>
    <property type="evidence" value="ECO:0007669"/>
    <property type="project" value="GOC"/>
</dbReference>
<organism evidence="2 3">
    <name type="scientific">Clostridium fungisolvens</name>
    <dbReference type="NCBI Taxonomy" id="1604897"/>
    <lineage>
        <taxon>Bacteria</taxon>
        <taxon>Bacillati</taxon>
        <taxon>Bacillota</taxon>
        <taxon>Clostridia</taxon>
        <taxon>Eubacteriales</taxon>
        <taxon>Clostridiaceae</taxon>
        <taxon>Clostridium</taxon>
    </lineage>
</organism>
<keyword evidence="3" id="KW-1185">Reference proteome</keyword>
<dbReference type="Proteomes" id="UP000580568">
    <property type="component" value="Unassembled WGS sequence"/>
</dbReference>
<dbReference type="Gene3D" id="3.90.550.20">
    <property type="match status" value="1"/>
</dbReference>
<dbReference type="InterPro" id="IPR029044">
    <property type="entry name" value="Nucleotide-diphossugar_trans"/>
</dbReference>
<dbReference type="InterPro" id="IPR051706">
    <property type="entry name" value="Glycosyltransferase_domain"/>
</dbReference>
<evidence type="ECO:0000256" key="1">
    <source>
        <dbReference type="ARBA" id="ARBA00022679"/>
    </source>
</evidence>
<dbReference type="InterPro" id="IPR007577">
    <property type="entry name" value="GlycoTrfase_DXD_sugar-bd_CS"/>
</dbReference>
<evidence type="ECO:0008006" key="4">
    <source>
        <dbReference type="Google" id="ProtNLM"/>
    </source>
</evidence>
<dbReference type="PANTHER" id="PTHR32385:SF15">
    <property type="entry name" value="INOSITOL PHOSPHOCERAMIDE MANNOSYLTRANSFERASE 1"/>
    <property type="match status" value="1"/>
</dbReference>
<gene>
    <name evidence="2" type="ORF">bsdtw1_00250</name>
</gene>